<protein>
    <submittedName>
        <fullName evidence="2">Uncharacterized protein</fullName>
    </submittedName>
</protein>
<keyword evidence="1" id="KW-0812">Transmembrane</keyword>
<evidence type="ECO:0000313" key="2">
    <source>
        <dbReference type="EMBL" id="GAF84395.1"/>
    </source>
</evidence>
<keyword evidence="1" id="KW-0472">Membrane</keyword>
<feature type="transmembrane region" description="Helical" evidence="1">
    <location>
        <begin position="45"/>
        <end position="67"/>
    </location>
</feature>
<comment type="caution">
    <text evidence="2">The sequence shown here is derived from an EMBL/GenBank/DDBJ whole genome shotgun (WGS) entry which is preliminary data.</text>
</comment>
<proteinExistence type="predicted"/>
<accession>X0U7A7</accession>
<gene>
    <name evidence="2" type="ORF">S01H1_04444</name>
</gene>
<organism evidence="2">
    <name type="scientific">marine sediment metagenome</name>
    <dbReference type="NCBI Taxonomy" id="412755"/>
    <lineage>
        <taxon>unclassified sequences</taxon>
        <taxon>metagenomes</taxon>
        <taxon>ecological metagenomes</taxon>
    </lineage>
</organism>
<dbReference type="AlphaFoldDB" id="X0U7A7"/>
<sequence>MTVVFLIIAGFCGLTGLCFWFYPKVIIMVNDWLTEKTLLNANSAIFYRLIIGAVFIAVAVIFFWTLIS</sequence>
<keyword evidence="1" id="KW-1133">Transmembrane helix</keyword>
<reference evidence="2" key="1">
    <citation type="journal article" date="2014" name="Front. Microbiol.">
        <title>High frequency of phylogenetically diverse reductive dehalogenase-homologous genes in deep subseafloor sedimentary metagenomes.</title>
        <authorList>
            <person name="Kawai M."/>
            <person name="Futagami T."/>
            <person name="Toyoda A."/>
            <person name="Takaki Y."/>
            <person name="Nishi S."/>
            <person name="Hori S."/>
            <person name="Arai W."/>
            <person name="Tsubouchi T."/>
            <person name="Morono Y."/>
            <person name="Uchiyama I."/>
            <person name="Ito T."/>
            <person name="Fujiyama A."/>
            <person name="Inagaki F."/>
            <person name="Takami H."/>
        </authorList>
    </citation>
    <scope>NUCLEOTIDE SEQUENCE</scope>
    <source>
        <strain evidence="2">Expedition CK06-06</strain>
    </source>
</reference>
<evidence type="ECO:0000256" key="1">
    <source>
        <dbReference type="SAM" id="Phobius"/>
    </source>
</evidence>
<feature type="transmembrane region" description="Helical" evidence="1">
    <location>
        <begin position="6"/>
        <end position="33"/>
    </location>
</feature>
<name>X0U7A7_9ZZZZ</name>
<dbReference type="EMBL" id="BARS01002344">
    <property type="protein sequence ID" value="GAF84395.1"/>
    <property type="molecule type" value="Genomic_DNA"/>
</dbReference>